<comment type="caution">
    <text evidence="4">The sequence shown here is derived from an EMBL/GenBank/DDBJ whole genome shotgun (WGS) entry which is preliminary data.</text>
</comment>
<keyword evidence="5" id="KW-1185">Reference proteome</keyword>
<keyword evidence="2" id="KW-0560">Oxidoreductase</keyword>
<accession>A0A7X0VUZ4</accession>
<evidence type="ECO:0000256" key="3">
    <source>
        <dbReference type="RuleBase" id="RU000363"/>
    </source>
</evidence>
<dbReference type="InterPro" id="IPR020592">
    <property type="entry name" value="Ribosomal_bS16_CS"/>
</dbReference>
<evidence type="ECO:0000256" key="1">
    <source>
        <dbReference type="ARBA" id="ARBA00006484"/>
    </source>
</evidence>
<dbReference type="InterPro" id="IPR002347">
    <property type="entry name" value="SDR_fam"/>
</dbReference>
<dbReference type="Gene3D" id="3.40.50.720">
    <property type="entry name" value="NAD(P)-binding Rossmann-like Domain"/>
    <property type="match status" value="1"/>
</dbReference>
<dbReference type="PRINTS" id="PR00080">
    <property type="entry name" value="SDRFAMILY"/>
</dbReference>
<dbReference type="SUPFAM" id="SSF51735">
    <property type="entry name" value="NAD(P)-binding Rossmann-fold domains"/>
    <property type="match status" value="1"/>
</dbReference>
<dbReference type="AlphaFoldDB" id="A0A7X0VUZ4"/>
<dbReference type="Pfam" id="PF00106">
    <property type="entry name" value="adh_short"/>
    <property type="match status" value="1"/>
</dbReference>
<dbReference type="GO" id="GO:0006412">
    <property type="term" value="P:translation"/>
    <property type="evidence" value="ECO:0007669"/>
    <property type="project" value="InterPro"/>
</dbReference>
<dbReference type="Proteomes" id="UP000564644">
    <property type="component" value="Unassembled WGS sequence"/>
</dbReference>
<dbReference type="GO" id="GO:0005840">
    <property type="term" value="C:ribosome"/>
    <property type="evidence" value="ECO:0007669"/>
    <property type="project" value="InterPro"/>
</dbReference>
<dbReference type="GO" id="GO:0003735">
    <property type="term" value="F:structural constituent of ribosome"/>
    <property type="evidence" value="ECO:0007669"/>
    <property type="project" value="InterPro"/>
</dbReference>
<reference evidence="4 5" key="1">
    <citation type="submission" date="2020-08" db="EMBL/GenBank/DDBJ databases">
        <title>Cohnella phylogeny.</title>
        <authorList>
            <person name="Dunlap C."/>
        </authorList>
    </citation>
    <scope>NUCLEOTIDE SEQUENCE [LARGE SCALE GENOMIC DNA]</scope>
    <source>
        <strain evidence="4 5">CBP 2801</strain>
    </source>
</reference>
<dbReference type="PROSITE" id="PS00061">
    <property type="entry name" value="ADH_SHORT"/>
    <property type="match status" value="1"/>
</dbReference>
<dbReference type="InterPro" id="IPR036291">
    <property type="entry name" value="NAD(P)-bd_dom_sf"/>
</dbReference>
<protein>
    <submittedName>
        <fullName evidence="4">SDR family NAD(P)-dependent oxidoreductase</fullName>
    </submittedName>
</protein>
<dbReference type="PANTHER" id="PTHR43639:SF1">
    <property type="entry name" value="SHORT-CHAIN DEHYDROGENASE_REDUCTASE FAMILY PROTEIN"/>
    <property type="match status" value="1"/>
</dbReference>
<dbReference type="InterPro" id="IPR020904">
    <property type="entry name" value="Sc_DH/Rdtase_CS"/>
</dbReference>
<proteinExistence type="inferred from homology"/>
<dbReference type="EMBL" id="JACJVO010000012">
    <property type="protein sequence ID" value="MBB6731574.1"/>
    <property type="molecule type" value="Genomic_DNA"/>
</dbReference>
<dbReference type="PANTHER" id="PTHR43639">
    <property type="entry name" value="OXIDOREDUCTASE, SHORT-CHAIN DEHYDROGENASE/REDUCTASE FAMILY (AFU_ORTHOLOGUE AFUA_5G02870)"/>
    <property type="match status" value="1"/>
</dbReference>
<evidence type="ECO:0000256" key="2">
    <source>
        <dbReference type="ARBA" id="ARBA00023002"/>
    </source>
</evidence>
<comment type="similarity">
    <text evidence="1 3">Belongs to the short-chain dehydrogenases/reductases (SDR) family.</text>
</comment>
<evidence type="ECO:0000313" key="4">
    <source>
        <dbReference type="EMBL" id="MBB6731574.1"/>
    </source>
</evidence>
<gene>
    <name evidence="4" type="ORF">H7C18_11700</name>
</gene>
<dbReference type="GO" id="GO:0016491">
    <property type="term" value="F:oxidoreductase activity"/>
    <property type="evidence" value="ECO:0007669"/>
    <property type="project" value="UniProtKB-KW"/>
</dbReference>
<dbReference type="PROSITE" id="PS00732">
    <property type="entry name" value="RIBOSOMAL_S16"/>
    <property type="match status" value="1"/>
</dbReference>
<name>A0A7X0VUZ4_9BACL</name>
<organism evidence="4 5">
    <name type="scientific">Cohnella zeiphila</name>
    <dbReference type="NCBI Taxonomy" id="2761120"/>
    <lineage>
        <taxon>Bacteria</taxon>
        <taxon>Bacillati</taxon>
        <taxon>Bacillota</taxon>
        <taxon>Bacilli</taxon>
        <taxon>Bacillales</taxon>
        <taxon>Paenibacillaceae</taxon>
        <taxon>Cohnella</taxon>
    </lineage>
</organism>
<dbReference type="PRINTS" id="PR00081">
    <property type="entry name" value="GDHRDH"/>
</dbReference>
<evidence type="ECO:0000313" key="5">
    <source>
        <dbReference type="Proteomes" id="UP000564644"/>
    </source>
</evidence>
<sequence length="181" mass="19865">MGRGIALRLARDGAVVAVHYGSNRRAAEEAVHEIERSGGSAFAIGADLSVTDNIQQLYAALDEELQARIGDNRFDIPVNNAGNGLYATIEETTEQSFDDLMNLLAKAPFFLIQQALPRMKDEGRIINISSSATRIAFPNLIGYSISKGAVDTLTYVLAQHLESHLKITDWCSFGVIMIYWC</sequence>